<sequence>MRSSEISWRSQHKHFTLESLMVFGIETSMFDHAVQCSTLNLCFCTDSSKYGGLVQSSVGFWNSEANLLTILVSKRPSPVSSKPVIHRRICIEDVNVKKVSLPFCLYWLDRGDLSSAP</sequence>
<comment type="caution">
    <text evidence="1">The sequence shown here is derived from an EMBL/GenBank/DDBJ whole genome shotgun (WGS) entry which is preliminary data.</text>
</comment>
<accession>A0A8T2JQZ2</accession>
<keyword evidence="2" id="KW-1185">Reference proteome</keyword>
<dbReference type="AlphaFoldDB" id="A0A8T2JQZ2"/>
<protein>
    <submittedName>
        <fullName evidence="1">Uncharacterized protein</fullName>
    </submittedName>
</protein>
<dbReference type="Proteomes" id="UP000812440">
    <property type="component" value="Chromosome 5"/>
</dbReference>
<proteinExistence type="predicted"/>
<evidence type="ECO:0000313" key="1">
    <source>
        <dbReference type="EMBL" id="KAG8444981.1"/>
    </source>
</evidence>
<organism evidence="1 2">
    <name type="scientific">Hymenochirus boettgeri</name>
    <name type="common">Congo dwarf clawed frog</name>
    <dbReference type="NCBI Taxonomy" id="247094"/>
    <lineage>
        <taxon>Eukaryota</taxon>
        <taxon>Metazoa</taxon>
        <taxon>Chordata</taxon>
        <taxon>Craniata</taxon>
        <taxon>Vertebrata</taxon>
        <taxon>Euteleostomi</taxon>
        <taxon>Amphibia</taxon>
        <taxon>Batrachia</taxon>
        <taxon>Anura</taxon>
        <taxon>Pipoidea</taxon>
        <taxon>Pipidae</taxon>
        <taxon>Pipinae</taxon>
        <taxon>Hymenochirus</taxon>
    </lineage>
</organism>
<evidence type="ECO:0000313" key="2">
    <source>
        <dbReference type="Proteomes" id="UP000812440"/>
    </source>
</evidence>
<reference evidence="1" key="1">
    <citation type="thesis" date="2020" institute="ProQuest LLC" country="789 East Eisenhower Parkway, Ann Arbor, MI, USA">
        <title>Comparative Genomics and Chromosome Evolution.</title>
        <authorList>
            <person name="Mudd A.B."/>
        </authorList>
    </citation>
    <scope>NUCLEOTIDE SEQUENCE</scope>
    <source>
        <strain evidence="1">Female2</strain>
        <tissue evidence="1">Blood</tissue>
    </source>
</reference>
<gene>
    <name evidence="1" type="ORF">GDO86_009939</name>
</gene>
<dbReference type="EMBL" id="JAACNH010000004">
    <property type="protein sequence ID" value="KAG8444981.1"/>
    <property type="molecule type" value="Genomic_DNA"/>
</dbReference>
<name>A0A8T2JQZ2_9PIPI</name>